<sequence length="155" mass="18206">MQNHIRQIISKRYIKFSKPSDIKEFIFNSEKNSALQQRYKAKQNETAKTGIDIEKLLKISGLPANRTKEEIDQLESSLLKYIQFTNMLDDTLLNKNNNIKCDNIGNPFLKQDVIIDTMNDLHVETEKFKNEDIRKNGNLKENTNLNKSSFYTYRK</sequence>
<dbReference type="Proteomes" id="UP000183365">
    <property type="component" value="Unassembled WGS sequence"/>
</dbReference>
<organism evidence="1 2">
    <name type="scientific">Hanseniaspora guilliermondii</name>
    <dbReference type="NCBI Taxonomy" id="56406"/>
    <lineage>
        <taxon>Eukaryota</taxon>
        <taxon>Fungi</taxon>
        <taxon>Dikarya</taxon>
        <taxon>Ascomycota</taxon>
        <taxon>Saccharomycotina</taxon>
        <taxon>Saccharomycetes</taxon>
        <taxon>Saccharomycodales</taxon>
        <taxon>Saccharomycodaceae</taxon>
        <taxon>Hanseniaspora</taxon>
    </lineage>
</organism>
<accession>A0A1L0B4D4</accession>
<dbReference type="OrthoDB" id="3972034at2759"/>
<evidence type="ECO:0000313" key="1">
    <source>
        <dbReference type="EMBL" id="SGZ41392.1"/>
    </source>
</evidence>
<dbReference type="AlphaFoldDB" id="A0A1L0B4D4"/>
<evidence type="ECO:0000313" key="2">
    <source>
        <dbReference type="Proteomes" id="UP000183365"/>
    </source>
</evidence>
<protein>
    <recommendedName>
        <fullName evidence="3">Glutamyl-tRNA(Gln) amidotransferase subunit F, mitochondrial</fullName>
    </recommendedName>
</protein>
<dbReference type="VEuPathDB" id="FungiDB:HGUI_03593"/>
<reference evidence="2" key="1">
    <citation type="submission" date="2016-11" db="EMBL/GenBank/DDBJ databases">
        <authorList>
            <person name="Guldener U."/>
        </authorList>
    </citation>
    <scope>NUCLEOTIDE SEQUENCE [LARGE SCALE GENOMIC DNA]</scope>
</reference>
<evidence type="ECO:0008006" key="3">
    <source>
        <dbReference type="Google" id="ProtNLM"/>
    </source>
</evidence>
<keyword evidence="2" id="KW-1185">Reference proteome</keyword>
<name>A0A1L0B4D4_9ASCO</name>
<dbReference type="EMBL" id="FQNF01000099">
    <property type="protein sequence ID" value="SGZ41392.1"/>
    <property type="molecule type" value="Genomic_DNA"/>
</dbReference>
<gene>
    <name evidence="1" type="ORF">HGUI_03593</name>
</gene>
<proteinExistence type="predicted"/>